<feature type="region of interest" description="Disordered" evidence="1">
    <location>
        <begin position="79"/>
        <end position="98"/>
    </location>
</feature>
<accession>A0A6A6VF70</accession>
<dbReference type="OrthoDB" id="3755745at2759"/>
<feature type="region of interest" description="Disordered" evidence="1">
    <location>
        <begin position="1"/>
        <end position="57"/>
    </location>
</feature>
<sequence>MSSFSLSSLSESSSSAASSAAVSPASSEFGSSYEADADLSRPKMHQRKTSEARNATLRELMRGWGPLPESPPQCRSIIDCNWPKWSPSPRKALSKEDRKASVLCEGRGAIRDFNPPLLERTYLGVDQSPASDNERKPRRAHDRKKSSLRNSWSTVSSNADAQELSGGISFVKTTVKATVTSSLLTQSFRSASEKRPNQSAGALGFFAKLGMEMNADELPSAFDSDSEDEE</sequence>
<feature type="compositionally biased region" description="Low complexity" evidence="1">
    <location>
        <begin position="1"/>
        <end position="29"/>
    </location>
</feature>
<reference evidence="2" key="1">
    <citation type="journal article" date="2020" name="Stud. Mycol.">
        <title>101 Dothideomycetes genomes: a test case for predicting lifestyles and emergence of pathogens.</title>
        <authorList>
            <person name="Haridas S."/>
            <person name="Albert R."/>
            <person name="Binder M."/>
            <person name="Bloem J."/>
            <person name="Labutti K."/>
            <person name="Salamov A."/>
            <person name="Andreopoulos B."/>
            <person name="Baker S."/>
            <person name="Barry K."/>
            <person name="Bills G."/>
            <person name="Bluhm B."/>
            <person name="Cannon C."/>
            <person name="Castanera R."/>
            <person name="Culley D."/>
            <person name="Daum C."/>
            <person name="Ezra D."/>
            <person name="Gonzalez J."/>
            <person name="Henrissat B."/>
            <person name="Kuo A."/>
            <person name="Liang C."/>
            <person name="Lipzen A."/>
            <person name="Lutzoni F."/>
            <person name="Magnuson J."/>
            <person name="Mondo S."/>
            <person name="Nolan M."/>
            <person name="Ohm R."/>
            <person name="Pangilinan J."/>
            <person name="Park H.-J."/>
            <person name="Ramirez L."/>
            <person name="Alfaro M."/>
            <person name="Sun H."/>
            <person name="Tritt A."/>
            <person name="Yoshinaga Y."/>
            <person name="Zwiers L.-H."/>
            <person name="Turgeon B."/>
            <person name="Goodwin S."/>
            <person name="Spatafora J."/>
            <person name="Crous P."/>
            <person name="Grigoriev I."/>
        </authorList>
    </citation>
    <scope>NUCLEOTIDE SEQUENCE</scope>
    <source>
        <strain evidence="2">CBS 119925</strain>
    </source>
</reference>
<dbReference type="EMBL" id="MU006569">
    <property type="protein sequence ID" value="KAF2748429.1"/>
    <property type="molecule type" value="Genomic_DNA"/>
</dbReference>
<gene>
    <name evidence="2" type="ORF">M011DRAFT_457748</name>
</gene>
<keyword evidence="3" id="KW-1185">Reference proteome</keyword>
<proteinExistence type="predicted"/>
<dbReference type="Proteomes" id="UP000799440">
    <property type="component" value="Unassembled WGS sequence"/>
</dbReference>
<organism evidence="2 3">
    <name type="scientific">Sporormia fimetaria CBS 119925</name>
    <dbReference type="NCBI Taxonomy" id="1340428"/>
    <lineage>
        <taxon>Eukaryota</taxon>
        <taxon>Fungi</taxon>
        <taxon>Dikarya</taxon>
        <taxon>Ascomycota</taxon>
        <taxon>Pezizomycotina</taxon>
        <taxon>Dothideomycetes</taxon>
        <taxon>Pleosporomycetidae</taxon>
        <taxon>Pleosporales</taxon>
        <taxon>Sporormiaceae</taxon>
        <taxon>Sporormia</taxon>
    </lineage>
</organism>
<protein>
    <submittedName>
        <fullName evidence="2">Uncharacterized protein</fullName>
    </submittedName>
</protein>
<feature type="region of interest" description="Disordered" evidence="1">
    <location>
        <begin position="121"/>
        <end position="160"/>
    </location>
</feature>
<evidence type="ECO:0000256" key="1">
    <source>
        <dbReference type="SAM" id="MobiDB-lite"/>
    </source>
</evidence>
<dbReference type="AlphaFoldDB" id="A0A6A6VF70"/>
<evidence type="ECO:0000313" key="3">
    <source>
        <dbReference type="Proteomes" id="UP000799440"/>
    </source>
</evidence>
<evidence type="ECO:0000313" key="2">
    <source>
        <dbReference type="EMBL" id="KAF2748429.1"/>
    </source>
</evidence>
<feature type="compositionally biased region" description="Basic residues" evidence="1">
    <location>
        <begin position="136"/>
        <end position="147"/>
    </location>
</feature>
<name>A0A6A6VF70_9PLEO</name>
<feature type="compositionally biased region" description="Polar residues" evidence="1">
    <location>
        <begin position="148"/>
        <end position="160"/>
    </location>
</feature>